<protein>
    <submittedName>
        <fullName evidence="2">Uncharacterized protein</fullName>
    </submittedName>
</protein>
<dbReference type="EMBL" id="JAUEPO010000004">
    <property type="protein sequence ID" value="KAK3324733.1"/>
    <property type="molecule type" value="Genomic_DNA"/>
</dbReference>
<reference evidence="2" key="1">
    <citation type="journal article" date="2023" name="Mol. Phylogenet. Evol.">
        <title>Genome-scale phylogeny and comparative genomics of the fungal order Sordariales.</title>
        <authorList>
            <person name="Hensen N."/>
            <person name="Bonometti L."/>
            <person name="Westerberg I."/>
            <person name="Brannstrom I.O."/>
            <person name="Guillou S."/>
            <person name="Cros-Aarteil S."/>
            <person name="Calhoun S."/>
            <person name="Haridas S."/>
            <person name="Kuo A."/>
            <person name="Mondo S."/>
            <person name="Pangilinan J."/>
            <person name="Riley R."/>
            <person name="LaButti K."/>
            <person name="Andreopoulos B."/>
            <person name="Lipzen A."/>
            <person name="Chen C."/>
            <person name="Yan M."/>
            <person name="Daum C."/>
            <person name="Ng V."/>
            <person name="Clum A."/>
            <person name="Steindorff A."/>
            <person name="Ohm R.A."/>
            <person name="Martin F."/>
            <person name="Silar P."/>
            <person name="Natvig D.O."/>
            <person name="Lalanne C."/>
            <person name="Gautier V."/>
            <person name="Ament-Velasquez S.L."/>
            <person name="Kruys A."/>
            <person name="Hutchinson M.I."/>
            <person name="Powell A.J."/>
            <person name="Barry K."/>
            <person name="Miller A.N."/>
            <person name="Grigoriev I.V."/>
            <person name="Debuchy R."/>
            <person name="Gladieux P."/>
            <person name="Hiltunen Thoren M."/>
            <person name="Johannesson H."/>
        </authorList>
    </citation>
    <scope>NUCLEOTIDE SEQUENCE</scope>
    <source>
        <strain evidence="2">SMH4131-1</strain>
    </source>
</reference>
<feature type="region of interest" description="Disordered" evidence="1">
    <location>
        <begin position="1"/>
        <end position="53"/>
    </location>
</feature>
<organism evidence="2 3">
    <name type="scientific">Cercophora scortea</name>
    <dbReference type="NCBI Taxonomy" id="314031"/>
    <lineage>
        <taxon>Eukaryota</taxon>
        <taxon>Fungi</taxon>
        <taxon>Dikarya</taxon>
        <taxon>Ascomycota</taxon>
        <taxon>Pezizomycotina</taxon>
        <taxon>Sordariomycetes</taxon>
        <taxon>Sordariomycetidae</taxon>
        <taxon>Sordariales</taxon>
        <taxon>Lasiosphaeriaceae</taxon>
        <taxon>Cercophora</taxon>
    </lineage>
</organism>
<accession>A0AAE0IGI4</accession>
<evidence type="ECO:0000256" key="1">
    <source>
        <dbReference type="SAM" id="MobiDB-lite"/>
    </source>
</evidence>
<reference evidence="2" key="2">
    <citation type="submission" date="2023-06" db="EMBL/GenBank/DDBJ databases">
        <authorList>
            <consortium name="Lawrence Berkeley National Laboratory"/>
            <person name="Haridas S."/>
            <person name="Hensen N."/>
            <person name="Bonometti L."/>
            <person name="Westerberg I."/>
            <person name="Brannstrom I.O."/>
            <person name="Guillou S."/>
            <person name="Cros-Aarteil S."/>
            <person name="Calhoun S."/>
            <person name="Kuo A."/>
            <person name="Mondo S."/>
            <person name="Pangilinan J."/>
            <person name="Riley R."/>
            <person name="Labutti K."/>
            <person name="Andreopoulos B."/>
            <person name="Lipzen A."/>
            <person name="Chen C."/>
            <person name="Yanf M."/>
            <person name="Daum C."/>
            <person name="Ng V."/>
            <person name="Clum A."/>
            <person name="Steindorff A."/>
            <person name="Ohm R."/>
            <person name="Martin F."/>
            <person name="Silar P."/>
            <person name="Natvig D."/>
            <person name="Lalanne C."/>
            <person name="Gautier V."/>
            <person name="Ament-Velasquez S.L."/>
            <person name="Kruys A."/>
            <person name="Hutchinson M.I."/>
            <person name="Powell A.J."/>
            <person name="Barry K."/>
            <person name="Miller A.N."/>
            <person name="Grigoriev I.V."/>
            <person name="Debuchy R."/>
            <person name="Gladieux P."/>
            <person name="Thoren M.H."/>
            <person name="Johannesson H."/>
        </authorList>
    </citation>
    <scope>NUCLEOTIDE SEQUENCE</scope>
    <source>
        <strain evidence="2">SMH4131-1</strain>
    </source>
</reference>
<proteinExistence type="predicted"/>
<evidence type="ECO:0000313" key="3">
    <source>
        <dbReference type="Proteomes" id="UP001286456"/>
    </source>
</evidence>
<gene>
    <name evidence="2" type="ORF">B0T19DRAFT_444124</name>
</gene>
<feature type="compositionally biased region" description="Polar residues" evidence="1">
    <location>
        <begin position="18"/>
        <end position="41"/>
    </location>
</feature>
<evidence type="ECO:0000313" key="2">
    <source>
        <dbReference type="EMBL" id="KAK3324733.1"/>
    </source>
</evidence>
<keyword evidence="3" id="KW-1185">Reference proteome</keyword>
<comment type="caution">
    <text evidence="2">The sequence shown here is derived from an EMBL/GenBank/DDBJ whole genome shotgun (WGS) entry which is preliminary data.</text>
</comment>
<dbReference type="Proteomes" id="UP001286456">
    <property type="component" value="Unassembled WGS sequence"/>
</dbReference>
<dbReference type="AlphaFoldDB" id="A0AAE0IGI4"/>
<name>A0AAE0IGI4_9PEZI</name>
<sequence length="244" mass="26460">MSLLTSSPFSPPERRYSPSVSSPLNPQSCYEPASSTQQQFSPRKPKRSMSAVSPTQYLLRQKAIAAWHAEMLRKDLCNLVHGTAAGAFAGPERPNTIREALLSSSSTAVAAASPKATEANARIGWTDTRHAKAKTHHPRPSAGDVYLSFGLTFPSPFAPESAFPISWPCITLRRIFFLVGLMLGVLVIRTMLGVVDSAPMSLILSTTTQEHQQQYIKASMLTLRNGSSYSVGQIRAAAAMPTRT</sequence>